<dbReference type="PROSITE" id="PS50931">
    <property type="entry name" value="HTH_LYSR"/>
    <property type="match status" value="1"/>
</dbReference>
<evidence type="ECO:0000313" key="7">
    <source>
        <dbReference type="Proteomes" id="UP000249769"/>
    </source>
</evidence>
<dbReference type="Gene3D" id="1.10.10.10">
    <property type="entry name" value="Winged helix-like DNA-binding domain superfamily/Winged helix DNA-binding domain"/>
    <property type="match status" value="1"/>
</dbReference>
<dbReference type="InterPro" id="IPR036390">
    <property type="entry name" value="WH_DNA-bd_sf"/>
</dbReference>
<dbReference type="PRINTS" id="PR00039">
    <property type="entry name" value="HTHLYSR"/>
</dbReference>
<dbReference type="InterPro" id="IPR036388">
    <property type="entry name" value="WH-like_DNA-bd_sf"/>
</dbReference>
<proteinExistence type="inferred from homology"/>
<keyword evidence="2" id="KW-0805">Transcription regulation</keyword>
<dbReference type="Pfam" id="PF03466">
    <property type="entry name" value="LysR_substrate"/>
    <property type="match status" value="1"/>
</dbReference>
<accession>A0A2W5F7C8</accession>
<dbReference type="Proteomes" id="UP000249769">
    <property type="component" value="Unassembled WGS sequence"/>
</dbReference>
<evidence type="ECO:0000256" key="3">
    <source>
        <dbReference type="ARBA" id="ARBA00023125"/>
    </source>
</evidence>
<feature type="domain" description="HTH lysR-type" evidence="5">
    <location>
        <begin position="17"/>
        <end position="74"/>
    </location>
</feature>
<evidence type="ECO:0000313" key="6">
    <source>
        <dbReference type="EMBL" id="PZP51885.1"/>
    </source>
</evidence>
<dbReference type="InterPro" id="IPR000847">
    <property type="entry name" value="LysR_HTH_N"/>
</dbReference>
<dbReference type="Pfam" id="PF00126">
    <property type="entry name" value="HTH_1"/>
    <property type="match status" value="1"/>
</dbReference>
<keyword evidence="3" id="KW-0238">DNA-binding</keyword>
<keyword evidence="4" id="KW-0804">Transcription</keyword>
<dbReference type="SUPFAM" id="SSF53850">
    <property type="entry name" value="Periplasmic binding protein-like II"/>
    <property type="match status" value="1"/>
</dbReference>
<sequence>MFRLKAGTVSLWENRPLEVKWLEDFLALAGTLNFSKAADERHVTQSAFSRRIKQLEAWVGATLVDRASYPSRLTEAGVKFVPVAQETLKQLYHARRTLLQEEGADAKTVRLTALHTLSFTFFPDWLKRVNETAGPLFSVLRPDSGSMEENLNSLVDGQSDFLLTYAHPEVPMLLDAQTFEFRVLGAENIIPVSAPAKNGSPLHALTENARKPFAYLDYEKASFFGPLLRDLLSARLPQFERVHEGSMSVGLKAMAMAGWGVAWVPESLMRQELDSGALVRAADDSFDIAVDIRLYRSRENRRPVVERIWAVLEG</sequence>
<dbReference type="GO" id="GO:0003700">
    <property type="term" value="F:DNA-binding transcription factor activity"/>
    <property type="evidence" value="ECO:0007669"/>
    <property type="project" value="InterPro"/>
</dbReference>
<evidence type="ECO:0000256" key="2">
    <source>
        <dbReference type="ARBA" id="ARBA00023015"/>
    </source>
</evidence>
<evidence type="ECO:0000256" key="4">
    <source>
        <dbReference type="ARBA" id="ARBA00023163"/>
    </source>
</evidence>
<comment type="similarity">
    <text evidence="1">Belongs to the LysR transcriptional regulatory family.</text>
</comment>
<comment type="caution">
    <text evidence="6">The sequence shown here is derived from an EMBL/GenBank/DDBJ whole genome shotgun (WGS) entry which is preliminary data.</text>
</comment>
<dbReference type="CDD" id="cd05466">
    <property type="entry name" value="PBP2_LTTR_substrate"/>
    <property type="match status" value="1"/>
</dbReference>
<protein>
    <submittedName>
        <fullName evidence="6">LysR family transcriptional regulator</fullName>
    </submittedName>
</protein>
<name>A0A2W5F7C8_9HYPH</name>
<organism evidence="6 7">
    <name type="scientific">Agrobacterium fabrum</name>
    <dbReference type="NCBI Taxonomy" id="1176649"/>
    <lineage>
        <taxon>Bacteria</taxon>
        <taxon>Pseudomonadati</taxon>
        <taxon>Pseudomonadota</taxon>
        <taxon>Alphaproteobacteria</taxon>
        <taxon>Hyphomicrobiales</taxon>
        <taxon>Rhizobiaceae</taxon>
        <taxon>Rhizobium/Agrobacterium group</taxon>
        <taxon>Agrobacterium</taxon>
        <taxon>Agrobacterium tumefaciens complex</taxon>
    </lineage>
</organism>
<dbReference type="InterPro" id="IPR005119">
    <property type="entry name" value="LysR_subst-bd"/>
</dbReference>
<dbReference type="GO" id="GO:0000976">
    <property type="term" value="F:transcription cis-regulatory region binding"/>
    <property type="evidence" value="ECO:0007669"/>
    <property type="project" value="TreeGrafter"/>
</dbReference>
<evidence type="ECO:0000259" key="5">
    <source>
        <dbReference type="PROSITE" id="PS50931"/>
    </source>
</evidence>
<dbReference type="AlphaFoldDB" id="A0A2W5F7C8"/>
<dbReference type="PANTHER" id="PTHR30126">
    <property type="entry name" value="HTH-TYPE TRANSCRIPTIONAL REGULATOR"/>
    <property type="match status" value="1"/>
</dbReference>
<evidence type="ECO:0000256" key="1">
    <source>
        <dbReference type="ARBA" id="ARBA00009437"/>
    </source>
</evidence>
<dbReference type="Gene3D" id="3.40.190.10">
    <property type="entry name" value="Periplasmic binding protein-like II"/>
    <property type="match status" value="2"/>
</dbReference>
<dbReference type="PANTHER" id="PTHR30126:SF2">
    <property type="entry name" value="HTH-TYPE TRANSCRIPTIONAL REGULATOR YJIE"/>
    <property type="match status" value="1"/>
</dbReference>
<dbReference type="EMBL" id="QFOL01000065">
    <property type="protein sequence ID" value="PZP51885.1"/>
    <property type="molecule type" value="Genomic_DNA"/>
</dbReference>
<gene>
    <name evidence="6" type="ORF">DI595_08045</name>
</gene>
<dbReference type="SUPFAM" id="SSF46785">
    <property type="entry name" value="Winged helix' DNA-binding domain"/>
    <property type="match status" value="1"/>
</dbReference>
<reference evidence="6 7" key="1">
    <citation type="submission" date="2017-08" db="EMBL/GenBank/DDBJ databases">
        <title>Infants hospitalized years apart are colonized by the same room-sourced microbial strains.</title>
        <authorList>
            <person name="Brooks B."/>
            <person name="Olm M.R."/>
            <person name="Firek B.A."/>
            <person name="Baker R."/>
            <person name="Thomas B.C."/>
            <person name="Morowitz M.J."/>
            <person name="Banfield J.F."/>
        </authorList>
    </citation>
    <scope>NUCLEOTIDE SEQUENCE [LARGE SCALE GENOMIC DNA]</scope>
    <source>
        <strain evidence="6">S2_009_000_R2_73</strain>
    </source>
</reference>